<feature type="signal peptide" evidence="1">
    <location>
        <begin position="1"/>
        <end position="24"/>
    </location>
</feature>
<keyword evidence="4" id="KW-1185">Reference proteome</keyword>
<name>A0ABU9J156_9GAMM</name>
<keyword evidence="1" id="KW-0732">Signal</keyword>
<feature type="chain" id="PRO_5046670230" evidence="1">
    <location>
        <begin position="25"/>
        <end position="300"/>
    </location>
</feature>
<organism evidence="3 4">
    <name type="scientific">Pseudoxanthomonas putridarboris</name>
    <dbReference type="NCBI Taxonomy" id="752605"/>
    <lineage>
        <taxon>Bacteria</taxon>
        <taxon>Pseudomonadati</taxon>
        <taxon>Pseudomonadota</taxon>
        <taxon>Gammaproteobacteria</taxon>
        <taxon>Lysobacterales</taxon>
        <taxon>Lysobacteraceae</taxon>
        <taxon>Pseudoxanthomonas</taxon>
    </lineage>
</organism>
<comment type="caution">
    <text evidence="3">The sequence shown here is derived from an EMBL/GenBank/DDBJ whole genome shotgun (WGS) entry which is preliminary data.</text>
</comment>
<dbReference type="Gene3D" id="2.160.20.120">
    <property type="match status" value="1"/>
</dbReference>
<protein>
    <submittedName>
        <fullName evidence="3">DUF4097 family beta strand repeat-containing protein</fullName>
    </submittedName>
</protein>
<gene>
    <name evidence="3" type="ORF">AAD027_09685</name>
</gene>
<evidence type="ECO:0000313" key="4">
    <source>
        <dbReference type="Proteomes" id="UP001459204"/>
    </source>
</evidence>
<proteinExistence type="predicted"/>
<evidence type="ECO:0000313" key="3">
    <source>
        <dbReference type="EMBL" id="MEL1264634.1"/>
    </source>
</evidence>
<reference evidence="3 4" key="1">
    <citation type="submission" date="2024-04" db="EMBL/GenBank/DDBJ databases">
        <title>Draft genome sequence of Pseudoxanthomonas putridarboris WD12.</title>
        <authorList>
            <person name="Oh J."/>
        </authorList>
    </citation>
    <scope>NUCLEOTIDE SEQUENCE [LARGE SCALE GENOMIC DNA]</scope>
    <source>
        <strain evidence="3 4">WD12</strain>
    </source>
</reference>
<dbReference type="Pfam" id="PF13349">
    <property type="entry name" value="DUF4097"/>
    <property type="match status" value="1"/>
</dbReference>
<dbReference type="EMBL" id="JBBWWT010000003">
    <property type="protein sequence ID" value="MEL1264634.1"/>
    <property type="molecule type" value="Genomic_DNA"/>
</dbReference>
<evidence type="ECO:0000256" key="1">
    <source>
        <dbReference type="SAM" id="SignalP"/>
    </source>
</evidence>
<accession>A0ABU9J156</accession>
<evidence type="ECO:0000259" key="2">
    <source>
        <dbReference type="Pfam" id="PF13349"/>
    </source>
</evidence>
<dbReference type="RefSeq" id="WP_341725809.1">
    <property type="nucleotide sequence ID" value="NZ_JBBWWT010000003.1"/>
</dbReference>
<sequence>MRNIFTASSLLAALALAAPLAAQAQEPHCKHSAPRQLSLDLAGVKAVVFDIGPNDLKVEATPGASAAVSGKACASAPERLDRLKLTQERVGDKLVVRAYREDKLLGFSFGQNYAYQTLSATLPDNLPVQLKVGSGDASVNGAAVLSADVGSGDVAARRIQGLAAVSVGSGDIELHDVGKLHVISIGSGKVEAHAVRGAVTVGSIGSGDFDLTGAAGDVEIGSIGSGDADVRGVKGGVSIRSIGSGDANVRDVQGNVSVGSIGSGDIEAHNVAGGLTVRSVGSGSIRHNDVRGPIDTPKKR</sequence>
<dbReference type="InterPro" id="IPR025164">
    <property type="entry name" value="Toastrack_DUF4097"/>
</dbReference>
<dbReference type="Proteomes" id="UP001459204">
    <property type="component" value="Unassembled WGS sequence"/>
</dbReference>
<feature type="domain" description="DUF4097" evidence="2">
    <location>
        <begin position="58"/>
        <end position="281"/>
    </location>
</feature>